<comment type="caution">
    <text evidence="1">The sequence shown here is derived from an EMBL/GenBank/DDBJ whole genome shotgun (WGS) entry which is preliminary data.</text>
</comment>
<sequence length="122" mass="13822">MVCRLGFLHRPMALYRYSRATAAYTVQIGITTWLSPSQRGVSPARLSLAKQSRRKHMDSVLRLPGGIVDRSDLLSKNLMLQRLREVVFAVSWSSYRRSSCQKPLTVRFTAQAKSAKAGRRIV</sequence>
<reference evidence="1" key="1">
    <citation type="submission" date="2021-02" db="EMBL/GenBank/DDBJ databases">
        <authorList>
            <person name="Dougan E. K."/>
            <person name="Rhodes N."/>
            <person name="Thang M."/>
            <person name="Chan C."/>
        </authorList>
    </citation>
    <scope>NUCLEOTIDE SEQUENCE</scope>
</reference>
<evidence type="ECO:0000313" key="2">
    <source>
        <dbReference type="Proteomes" id="UP000626109"/>
    </source>
</evidence>
<organism evidence="1 2">
    <name type="scientific">Polarella glacialis</name>
    <name type="common">Dinoflagellate</name>
    <dbReference type="NCBI Taxonomy" id="89957"/>
    <lineage>
        <taxon>Eukaryota</taxon>
        <taxon>Sar</taxon>
        <taxon>Alveolata</taxon>
        <taxon>Dinophyceae</taxon>
        <taxon>Suessiales</taxon>
        <taxon>Suessiaceae</taxon>
        <taxon>Polarella</taxon>
    </lineage>
</organism>
<protein>
    <submittedName>
        <fullName evidence="1">Uncharacterized protein</fullName>
    </submittedName>
</protein>
<accession>A0A813LJ43</accession>
<name>A0A813LJ43_POLGL</name>
<dbReference type="Proteomes" id="UP000626109">
    <property type="component" value="Unassembled WGS sequence"/>
</dbReference>
<gene>
    <name evidence="1" type="ORF">PGLA2088_LOCUS45743</name>
</gene>
<proteinExistence type="predicted"/>
<dbReference type="EMBL" id="CAJNNW010035839">
    <property type="protein sequence ID" value="CAE8730431.1"/>
    <property type="molecule type" value="Genomic_DNA"/>
</dbReference>
<dbReference type="AlphaFoldDB" id="A0A813LJ43"/>
<evidence type="ECO:0000313" key="1">
    <source>
        <dbReference type="EMBL" id="CAE8730431.1"/>
    </source>
</evidence>